<dbReference type="InterPro" id="IPR052710">
    <property type="entry name" value="CAAX_protease"/>
</dbReference>
<dbReference type="OrthoDB" id="9782250at2"/>
<feature type="transmembrane region" description="Helical" evidence="1">
    <location>
        <begin position="200"/>
        <end position="218"/>
    </location>
</feature>
<keyword evidence="1" id="KW-0812">Transmembrane</keyword>
<evidence type="ECO:0000259" key="2">
    <source>
        <dbReference type="Pfam" id="PF02517"/>
    </source>
</evidence>
<dbReference type="STRING" id="700015.Corgl_0804"/>
<feature type="transmembrane region" description="Helical" evidence="1">
    <location>
        <begin position="258"/>
        <end position="273"/>
    </location>
</feature>
<proteinExistence type="predicted"/>
<dbReference type="EMBL" id="CP002628">
    <property type="protein sequence ID" value="AEB06917.1"/>
    <property type="molecule type" value="Genomic_DNA"/>
</dbReference>
<reference evidence="4" key="1">
    <citation type="journal article" date="2013" name="Stand. Genomic Sci.">
        <title>Complete genome sequence of Coriobacterium glomerans type strain (PW2(T)) from the midgut of Pyrrhocoris apterus L. (red soldier bug).</title>
        <authorList>
            <person name="Stackebrandt E."/>
            <person name="Zeytun A."/>
            <person name="Lapidus A."/>
            <person name="Nolan M."/>
            <person name="Lucas S."/>
            <person name="Hammon N."/>
            <person name="Deshpande S."/>
            <person name="Cheng J.F."/>
            <person name="Tapia R."/>
            <person name="Goodwin L.A."/>
            <person name="Pitluck S."/>
            <person name="Liolios K."/>
            <person name="Pagani I."/>
            <person name="Ivanova N."/>
            <person name="Mavromatis K."/>
            <person name="Mikhailova N."/>
            <person name="Huntemann M."/>
            <person name="Pati A."/>
            <person name="Chen A."/>
            <person name="Palaniappan K."/>
            <person name="Chang Y.J."/>
            <person name="Land M."/>
            <person name="Hauser L."/>
            <person name="Rohde M."/>
            <person name="Pukall R."/>
            <person name="Goker M."/>
            <person name="Detter J.C."/>
            <person name="Woyke T."/>
            <person name="Bristow J."/>
            <person name="Eisen J.A."/>
            <person name="Markowitz V."/>
            <person name="Hugenholtz P."/>
            <person name="Kyrpides N.C."/>
            <person name="Klenk H.P."/>
        </authorList>
    </citation>
    <scope>NUCLEOTIDE SEQUENCE</scope>
    <source>
        <strain evidence="4">ATCC 49209 / DSM 20642 / JCM 10262 / PW2</strain>
    </source>
</reference>
<dbReference type="Proteomes" id="UP000006851">
    <property type="component" value="Chromosome"/>
</dbReference>
<feature type="domain" description="CAAX prenyl protease 2/Lysostaphin resistance protein A-like" evidence="2">
    <location>
        <begin position="204"/>
        <end position="292"/>
    </location>
</feature>
<feature type="transmembrane region" description="Helical" evidence="1">
    <location>
        <begin position="158"/>
        <end position="180"/>
    </location>
</feature>
<protein>
    <submittedName>
        <fullName evidence="3">Abortive infection protein</fullName>
    </submittedName>
</protein>
<dbReference type="InterPro" id="IPR003675">
    <property type="entry name" value="Rce1/LyrA-like_dom"/>
</dbReference>
<keyword evidence="1" id="KW-1133">Transmembrane helix</keyword>
<feature type="transmembrane region" description="Helical" evidence="1">
    <location>
        <begin position="305"/>
        <end position="326"/>
    </location>
</feature>
<dbReference type="GO" id="GO:0080120">
    <property type="term" value="P:CAAX-box protein maturation"/>
    <property type="evidence" value="ECO:0007669"/>
    <property type="project" value="UniProtKB-ARBA"/>
</dbReference>
<feature type="transmembrane region" description="Helical" evidence="1">
    <location>
        <begin position="12"/>
        <end position="42"/>
    </location>
</feature>
<dbReference type="KEGG" id="cgo:Corgl_0804"/>
<dbReference type="Pfam" id="PF02517">
    <property type="entry name" value="Rce1-like"/>
    <property type="match status" value="1"/>
</dbReference>
<feature type="transmembrane region" description="Helical" evidence="1">
    <location>
        <begin position="62"/>
        <end position="82"/>
    </location>
</feature>
<dbReference type="eggNOG" id="COG1266">
    <property type="taxonomic scope" value="Bacteria"/>
</dbReference>
<keyword evidence="4" id="KW-1185">Reference proteome</keyword>
<dbReference type="GO" id="GO:0004175">
    <property type="term" value="F:endopeptidase activity"/>
    <property type="evidence" value="ECO:0007669"/>
    <property type="project" value="UniProtKB-ARBA"/>
</dbReference>
<evidence type="ECO:0000256" key="1">
    <source>
        <dbReference type="SAM" id="Phobius"/>
    </source>
</evidence>
<dbReference type="PANTHER" id="PTHR36435:SF1">
    <property type="entry name" value="CAAX AMINO TERMINAL PROTEASE FAMILY PROTEIN"/>
    <property type="match status" value="1"/>
</dbReference>
<accession>F2N7M5</accession>
<gene>
    <name evidence="3" type="ordered locus">Corgl_0804</name>
</gene>
<dbReference type="HOGENOM" id="CLU_830839_0_0_11"/>
<sequence length="334" mass="35510">MHMSRPIIRFRWLAACLGIVAVFTAIQYAVSFIAALLLSFWLAAALVLMRGAVTTDFDPSRLMPLILLLCDAVSLAIGVAWYRILRGRERAGLLGAVFSRPPSRWLSGDSGCGPAERIPKAACVSAVESQTLASRSVDVPAPARRCARTPPALATWRAALGAIGLGLGLQLLSSGILGLMMSMFPAAGRDYSEMMENSGIESFSALVLASVVIVGPIVEETIYRGIVFMFARRASTSFWVANTIQAACFGIAHLNILQGTYAFVIGIVLGLLYERTGRLWVNIVCHAAVNLLSYAPVVLGASVSLIGLLGAGALCVAVFGLIADLWGCRPSRLP</sequence>
<dbReference type="PANTHER" id="PTHR36435">
    <property type="entry name" value="SLR1288 PROTEIN"/>
    <property type="match status" value="1"/>
</dbReference>
<dbReference type="AlphaFoldDB" id="F2N7M5"/>
<name>F2N7M5_CORGP</name>
<evidence type="ECO:0000313" key="3">
    <source>
        <dbReference type="EMBL" id="AEB06917.1"/>
    </source>
</evidence>
<evidence type="ECO:0000313" key="4">
    <source>
        <dbReference type="Proteomes" id="UP000006851"/>
    </source>
</evidence>
<organism evidence="3 4">
    <name type="scientific">Coriobacterium glomerans (strain ATCC 49209 / DSM 20642 / JCM 10262 / PW2)</name>
    <dbReference type="NCBI Taxonomy" id="700015"/>
    <lineage>
        <taxon>Bacteria</taxon>
        <taxon>Bacillati</taxon>
        <taxon>Actinomycetota</taxon>
        <taxon>Coriobacteriia</taxon>
        <taxon>Coriobacteriales</taxon>
        <taxon>Coriobacteriaceae</taxon>
        <taxon>Coriobacterium</taxon>
    </lineage>
</organism>
<keyword evidence="1" id="KW-0472">Membrane</keyword>